<organism evidence="6 7">
    <name type="scientific">Pseudolabrys taiwanensis</name>
    <dbReference type="NCBI Taxonomy" id="331696"/>
    <lineage>
        <taxon>Bacteria</taxon>
        <taxon>Pseudomonadati</taxon>
        <taxon>Pseudomonadota</taxon>
        <taxon>Alphaproteobacteria</taxon>
        <taxon>Hyphomicrobiales</taxon>
        <taxon>Xanthobacteraceae</taxon>
        <taxon>Pseudolabrys</taxon>
    </lineage>
</organism>
<dbReference type="PANTHER" id="PTHR42788:SF13">
    <property type="entry name" value="ALIPHATIC SULFONATES IMPORT ATP-BINDING PROTEIN SSUB"/>
    <property type="match status" value="1"/>
</dbReference>
<dbReference type="SUPFAM" id="SSF52540">
    <property type="entry name" value="P-loop containing nucleoside triphosphate hydrolases"/>
    <property type="match status" value="1"/>
</dbReference>
<sequence length="262" mass="29625">MSAPIIVVRGLGKRFSRGGKDVDAIRDFNLEIAEGEFIAIVGPSGCGKSTFLHMVGGFESITSGDLLIEGRPVTGPGPDRGVVFQEFALYPWRTVAENIAWGLEIQKRSKAEQKAIVERLLAKVGLTHFRDHYPAELSGGMKQRVAIARTLAFDPRILLMDEPFGALDAQNRELMQEELQTIWNEARKTVIFITHDIEEAIYLADRVIVFSARPGRTKADIRIDLPRPRDIDVKKSKEYFDYRNQIWDLLRDEVLRARAEFA</sequence>
<dbReference type="RefSeq" id="WP_115690680.1">
    <property type="nucleotide sequence ID" value="NZ_CP031417.1"/>
</dbReference>
<dbReference type="AlphaFoldDB" id="A0A345ZUZ5"/>
<keyword evidence="2" id="KW-0813">Transport</keyword>
<keyword evidence="7" id="KW-1185">Reference proteome</keyword>
<evidence type="ECO:0000259" key="5">
    <source>
        <dbReference type="PROSITE" id="PS50893"/>
    </source>
</evidence>
<dbReference type="GO" id="GO:0016887">
    <property type="term" value="F:ATP hydrolysis activity"/>
    <property type="evidence" value="ECO:0007669"/>
    <property type="project" value="InterPro"/>
</dbReference>
<dbReference type="Pfam" id="PF00005">
    <property type="entry name" value="ABC_tran"/>
    <property type="match status" value="1"/>
</dbReference>
<dbReference type="KEGG" id="ptaw:DW352_09605"/>
<dbReference type="CDD" id="cd03293">
    <property type="entry name" value="ABC_NrtD_SsuB_transporters"/>
    <property type="match status" value="1"/>
</dbReference>
<dbReference type="PROSITE" id="PS50893">
    <property type="entry name" value="ABC_TRANSPORTER_2"/>
    <property type="match status" value="1"/>
</dbReference>
<keyword evidence="4 6" id="KW-0067">ATP-binding</keyword>
<evidence type="ECO:0000256" key="3">
    <source>
        <dbReference type="ARBA" id="ARBA00022741"/>
    </source>
</evidence>
<comment type="similarity">
    <text evidence="1">Belongs to the ABC transporter superfamily.</text>
</comment>
<dbReference type="PANTHER" id="PTHR42788">
    <property type="entry name" value="TAURINE IMPORT ATP-BINDING PROTEIN-RELATED"/>
    <property type="match status" value="1"/>
</dbReference>
<dbReference type="InterPro" id="IPR003593">
    <property type="entry name" value="AAA+_ATPase"/>
</dbReference>
<dbReference type="Proteomes" id="UP000254889">
    <property type="component" value="Chromosome"/>
</dbReference>
<evidence type="ECO:0000256" key="4">
    <source>
        <dbReference type="ARBA" id="ARBA00022840"/>
    </source>
</evidence>
<evidence type="ECO:0000256" key="1">
    <source>
        <dbReference type="ARBA" id="ARBA00005417"/>
    </source>
</evidence>
<dbReference type="PROSITE" id="PS00211">
    <property type="entry name" value="ABC_TRANSPORTER_1"/>
    <property type="match status" value="1"/>
</dbReference>
<keyword evidence="3" id="KW-0547">Nucleotide-binding</keyword>
<dbReference type="InterPro" id="IPR027417">
    <property type="entry name" value="P-loop_NTPase"/>
</dbReference>
<dbReference type="InterPro" id="IPR050166">
    <property type="entry name" value="ABC_transporter_ATP-bind"/>
</dbReference>
<dbReference type="SMART" id="SM00382">
    <property type="entry name" value="AAA"/>
    <property type="match status" value="1"/>
</dbReference>
<feature type="domain" description="ABC transporter" evidence="5">
    <location>
        <begin position="6"/>
        <end position="237"/>
    </location>
</feature>
<dbReference type="OrthoDB" id="9797536at2"/>
<evidence type="ECO:0000313" key="7">
    <source>
        <dbReference type="Proteomes" id="UP000254889"/>
    </source>
</evidence>
<dbReference type="GO" id="GO:0005524">
    <property type="term" value="F:ATP binding"/>
    <property type="evidence" value="ECO:0007669"/>
    <property type="project" value="UniProtKB-KW"/>
</dbReference>
<name>A0A345ZUZ5_9HYPH</name>
<evidence type="ECO:0000313" key="6">
    <source>
        <dbReference type="EMBL" id="AXK80742.1"/>
    </source>
</evidence>
<dbReference type="InterPro" id="IPR003439">
    <property type="entry name" value="ABC_transporter-like_ATP-bd"/>
</dbReference>
<accession>A0A345ZUZ5</accession>
<reference evidence="6 7" key="1">
    <citation type="submission" date="2018-07" db="EMBL/GenBank/DDBJ databases">
        <authorList>
            <person name="Quirk P.G."/>
            <person name="Krulwich T.A."/>
        </authorList>
    </citation>
    <scope>NUCLEOTIDE SEQUENCE [LARGE SCALE GENOMIC DNA]</scope>
    <source>
        <strain evidence="6 7">CC-BB4</strain>
    </source>
</reference>
<evidence type="ECO:0000256" key="2">
    <source>
        <dbReference type="ARBA" id="ARBA00022448"/>
    </source>
</evidence>
<proteinExistence type="inferred from homology"/>
<protein>
    <submittedName>
        <fullName evidence="6">ABC transporter ATP-binding protein</fullName>
    </submittedName>
</protein>
<dbReference type="InterPro" id="IPR017871">
    <property type="entry name" value="ABC_transporter-like_CS"/>
</dbReference>
<dbReference type="Gene3D" id="3.40.50.300">
    <property type="entry name" value="P-loop containing nucleotide triphosphate hydrolases"/>
    <property type="match status" value="1"/>
</dbReference>
<gene>
    <name evidence="6" type="ORF">DW352_09605</name>
</gene>
<dbReference type="EMBL" id="CP031417">
    <property type="protein sequence ID" value="AXK80742.1"/>
    <property type="molecule type" value="Genomic_DNA"/>
</dbReference>